<evidence type="ECO:0000259" key="2">
    <source>
        <dbReference type="Pfam" id="PF06114"/>
    </source>
</evidence>
<dbReference type="Pfam" id="PF06114">
    <property type="entry name" value="Peptidase_M78"/>
    <property type="match status" value="1"/>
</dbReference>
<keyword evidence="4" id="KW-1185">Reference proteome</keyword>
<accession>A0A7I7T2X4</accession>
<dbReference type="InterPro" id="IPR010359">
    <property type="entry name" value="IrrE_HExxH"/>
</dbReference>
<evidence type="ECO:0000313" key="3">
    <source>
        <dbReference type="EMBL" id="BBY62819.1"/>
    </source>
</evidence>
<dbReference type="Gene3D" id="1.10.10.2910">
    <property type="match status" value="1"/>
</dbReference>
<dbReference type="KEGG" id="mhev:MHEL_10620"/>
<protein>
    <recommendedName>
        <fullName evidence="2">IrrE N-terminal-like domain-containing protein</fullName>
    </recommendedName>
</protein>
<dbReference type="EMBL" id="AP022596">
    <property type="protein sequence ID" value="BBY62819.1"/>
    <property type="molecule type" value="Genomic_DNA"/>
</dbReference>
<sequence>MRQRSTLAHELAHVLFGDWTDGEDLDLRSPAEIRADAFARHLLIPGEGLNVFLSHSSDVTEAELSAVVQWFLVSPALAAIALYHWDYIDVLTKDHWMQLSTPQLATRYGWMDQYRSLQNDANRTRSPQRLLARAIAGYRESVVSAQTLATLRGVSLEEVEEELAQAGVVPAEHQPPWMNATELPPVTVDLSDLDDEDMPTE</sequence>
<dbReference type="PANTHER" id="PTHR43236">
    <property type="entry name" value="ANTITOXIN HIGA1"/>
    <property type="match status" value="1"/>
</dbReference>
<feature type="region of interest" description="Disordered" evidence="1">
    <location>
        <begin position="175"/>
        <end position="201"/>
    </location>
</feature>
<organism evidence="3 4">
    <name type="scientific">Mycolicibacterium helvum</name>
    <dbReference type="NCBI Taxonomy" id="1534349"/>
    <lineage>
        <taxon>Bacteria</taxon>
        <taxon>Bacillati</taxon>
        <taxon>Actinomycetota</taxon>
        <taxon>Actinomycetes</taxon>
        <taxon>Mycobacteriales</taxon>
        <taxon>Mycobacteriaceae</taxon>
        <taxon>Mycolicibacterium</taxon>
    </lineage>
</organism>
<reference evidence="3 4" key="1">
    <citation type="journal article" date="2019" name="Emerg. Microbes Infect.">
        <title>Comprehensive subspecies identification of 175 nontuberculous mycobacteria species based on 7547 genomic profiles.</title>
        <authorList>
            <person name="Matsumoto Y."/>
            <person name="Kinjo T."/>
            <person name="Motooka D."/>
            <person name="Nabeya D."/>
            <person name="Jung N."/>
            <person name="Uechi K."/>
            <person name="Horii T."/>
            <person name="Iida T."/>
            <person name="Fujita J."/>
            <person name="Nakamura S."/>
        </authorList>
    </citation>
    <scope>NUCLEOTIDE SEQUENCE [LARGE SCALE GENOMIC DNA]</scope>
    <source>
        <strain evidence="3 4">JCM 30396</strain>
    </source>
</reference>
<dbReference type="InterPro" id="IPR052345">
    <property type="entry name" value="Rad_response_metalloprotease"/>
</dbReference>
<dbReference type="AlphaFoldDB" id="A0A7I7T2X4"/>
<feature type="domain" description="IrrE N-terminal-like" evidence="2">
    <location>
        <begin position="2"/>
        <end position="69"/>
    </location>
</feature>
<name>A0A7I7T2X4_9MYCO</name>
<evidence type="ECO:0000313" key="4">
    <source>
        <dbReference type="Proteomes" id="UP000467148"/>
    </source>
</evidence>
<evidence type="ECO:0000256" key="1">
    <source>
        <dbReference type="SAM" id="MobiDB-lite"/>
    </source>
</evidence>
<proteinExistence type="predicted"/>
<dbReference type="Proteomes" id="UP000467148">
    <property type="component" value="Chromosome"/>
</dbReference>
<dbReference type="PANTHER" id="PTHR43236:SF2">
    <property type="entry name" value="BLL0069 PROTEIN"/>
    <property type="match status" value="1"/>
</dbReference>
<gene>
    <name evidence="3" type="ORF">MHEL_10620</name>
</gene>
<feature type="compositionally biased region" description="Acidic residues" evidence="1">
    <location>
        <begin position="191"/>
        <end position="201"/>
    </location>
</feature>